<keyword evidence="4" id="KW-0239">DNA-directed DNA polymerase</keyword>
<comment type="caution">
    <text evidence="5">The sequence shown here is derived from an EMBL/GenBank/DDBJ whole genome shotgun (WGS) entry which is preliminary data.</text>
</comment>
<evidence type="ECO:0000256" key="1">
    <source>
        <dbReference type="ARBA" id="ARBA00022679"/>
    </source>
</evidence>
<proteinExistence type="predicted"/>
<evidence type="ECO:0000313" key="5">
    <source>
        <dbReference type="EMBL" id="MBN2963802.1"/>
    </source>
</evidence>
<organism evidence="5 6">
    <name type="scientific">Sulfurospirillum tamanense</name>
    <dbReference type="NCBI Taxonomy" id="2813362"/>
    <lineage>
        <taxon>Bacteria</taxon>
        <taxon>Pseudomonadati</taxon>
        <taxon>Campylobacterota</taxon>
        <taxon>Epsilonproteobacteria</taxon>
        <taxon>Campylobacterales</taxon>
        <taxon>Sulfurospirillaceae</taxon>
        <taxon>Sulfurospirillum</taxon>
    </lineage>
</organism>
<protein>
    <submittedName>
        <fullName evidence="5">DNA polymerase III subunit delta</fullName>
    </submittedName>
</protein>
<dbReference type="InterPro" id="IPR005790">
    <property type="entry name" value="DNA_polIII_delta"/>
</dbReference>
<dbReference type="NCBIfam" id="NF006302">
    <property type="entry name" value="PRK08487.1-5"/>
    <property type="match status" value="1"/>
</dbReference>
<dbReference type="PANTHER" id="PTHR34388">
    <property type="entry name" value="DNA POLYMERASE III SUBUNIT DELTA"/>
    <property type="match status" value="1"/>
</dbReference>
<keyword evidence="3" id="KW-0235">DNA replication</keyword>
<evidence type="ECO:0000256" key="2">
    <source>
        <dbReference type="ARBA" id="ARBA00022695"/>
    </source>
</evidence>
<gene>
    <name evidence="5" type="ORF">JWV37_03325</name>
</gene>
<reference evidence="5 6" key="3">
    <citation type="submission" date="2021-02" db="EMBL/GenBank/DDBJ databases">
        <authorList>
            <person name="Merkel A.Y."/>
        </authorList>
    </citation>
    <scope>NUCLEOTIDE SEQUENCE [LARGE SCALE GENOMIC DNA]</scope>
    <source>
        <strain evidence="5 6">T05b</strain>
    </source>
</reference>
<dbReference type="Proteomes" id="UP000703590">
    <property type="component" value="Unassembled WGS sequence"/>
</dbReference>
<keyword evidence="2" id="KW-0548">Nucleotidyltransferase</keyword>
<name>A0ABS2WQA0_9BACT</name>
<dbReference type="PANTHER" id="PTHR34388:SF1">
    <property type="entry name" value="DNA POLYMERASE III SUBUNIT DELTA"/>
    <property type="match status" value="1"/>
</dbReference>
<evidence type="ECO:0000256" key="4">
    <source>
        <dbReference type="ARBA" id="ARBA00022932"/>
    </source>
</evidence>
<reference evidence="5 6" key="2">
    <citation type="submission" date="2021-02" db="EMBL/GenBank/DDBJ databases">
        <title>Sulfurospirillum tamanensis sp. nov.</title>
        <authorList>
            <person name="Frolova A."/>
            <person name="Merkel A."/>
            <person name="Slobodkin A."/>
        </authorList>
    </citation>
    <scope>NUCLEOTIDE SEQUENCE [LARGE SCALE GENOMIC DNA]</scope>
    <source>
        <strain evidence="5 6">T05b</strain>
    </source>
</reference>
<keyword evidence="1" id="KW-0808">Transferase</keyword>
<reference evidence="6" key="1">
    <citation type="submission" date="2021-02" db="EMBL/GenBank/DDBJ databases">
        <title>Sulfurospirillum tamanensis sp. nov.</title>
        <authorList>
            <person name="Merkel A.Y."/>
        </authorList>
    </citation>
    <scope>NUCLEOTIDE SEQUENCE [LARGE SCALE GENOMIC DNA]</scope>
    <source>
        <strain evidence="6">T05b</strain>
    </source>
</reference>
<dbReference type="SUPFAM" id="SSF52540">
    <property type="entry name" value="P-loop containing nucleoside triphosphate hydrolases"/>
    <property type="match status" value="1"/>
</dbReference>
<dbReference type="NCBIfam" id="TIGR01128">
    <property type="entry name" value="holA"/>
    <property type="match status" value="1"/>
</dbReference>
<accession>A0ABS2WQA0</accession>
<keyword evidence="6" id="KW-1185">Reference proteome</keyword>
<evidence type="ECO:0000313" key="6">
    <source>
        <dbReference type="Proteomes" id="UP000703590"/>
    </source>
</evidence>
<sequence>MYRRDLENALSRGNLPKSLLLHGLCDFQISHFGKAVLNQWNTAKDDPLVFYFDAYDFHSAKSHISQSSLFGDKNLLVIKTDKPLPKQELETLLALCHKDANSFLLLECYSDDAKVKTMAKSFSKALSSDVVRFFKPSLSEAMGFMTQIAKAKNLSIQSYALNHLYLTHNEDLNLAISEFDKLAILEREVTKTDIDRLVYGAGTVGVEEFASKLLDLKPIQTDYQSFVESGAFDEVRVLNALQNHVVQLSTFHLYIKLHGDFDAKEILGYPLPPHLAKERASQSLRFPLPLYQALLEALAQAEHTLKTKTHYDKPAFLLSTLLHVQSLIKKLGKS</sequence>
<dbReference type="InterPro" id="IPR027417">
    <property type="entry name" value="P-loop_NTPase"/>
</dbReference>
<dbReference type="RefSeq" id="WP_205458261.1">
    <property type="nucleotide sequence ID" value="NZ_JAFHKK010000004.1"/>
</dbReference>
<dbReference type="Gene3D" id="3.40.50.300">
    <property type="entry name" value="P-loop containing nucleotide triphosphate hydrolases"/>
    <property type="match status" value="1"/>
</dbReference>
<dbReference type="EMBL" id="JAFHKK010000004">
    <property type="protein sequence ID" value="MBN2963802.1"/>
    <property type="molecule type" value="Genomic_DNA"/>
</dbReference>
<evidence type="ECO:0000256" key="3">
    <source>
        <dbReference type="ARBA" id="ARBA00022705"/>
    </source>
</evidence>